<evidence type="ECO:0000256" key="1">
    <source>
        <dbReference type="SAM" id="MobiDB-lite"/>
    </source>
</evidence>
<evidence type="ECO:0000313" key="2">
    <source>
        <dbReference type="EMBL" id="RHZ87227.1"/>
    </source>
</evidence>
<name>A0A397JI23_9GLOM</name>
<accession>A0A397JI23</accession>
<reference evidence="2 3" key="1">
    <citation type="submission" date="2018-08" db="EMBL/GenBank/DDBJ databases">
        <title>Genome and evolution of the arbuscular mycorrhizal fungus Diversispora epigaea (formerly Glomus versiforme) and its bacterial endosymbionts.</title>
        <authorList>
            <person name="Sun X."/>
            <person name="Fei Z."/>
            <person name="Harrison M."/>
        </authorList>
    </citation>
    <scope>NUCLEOTIDE SEQUENCE [LARGE SCALE GENOMIC DNA]</scope>
    <source>
        <strain evidence="2 3">IT104</strain>
    </source>
</reference>
<organism evidence="2 3">
    <name type="scientific">Diversispora epigaea</name>
    <dbReference type="NCBI Taxonomy" id="1348612"/>
    <lineage>
        <taxon>Eukaryota</taxon>
        <taxon>Fungi</taxon>
        <taxon>Fungi incertae sedis</taxon>
        <taxon>Mucoromycota</taxon>
        <taxon>Glomeromycotina</taxon>
        <taxon>Glomeromycetes</taxon>
        <taxon>Diversisporales</taxon>
        <taxon>Diversisporaceae</taxon>
        <taxon>Diversispora</taxon>
    </lineage>
</organism>
<dbReference type="EMBL" id="PQFF01000036">
    <property type="protein sequence ID" value="RHZ87227.1"/>
    <property type="molecule type" value="Genomic_DNA"/>
</dbReference>
<gene>
    <name evidence="2" type="ORF">Glove_38g17</name>
</gene>
<dbReference type="OrthoDB" id="2308573at2759"/>
<sequence length="192" mass="22759">MFKRATITKSLHIPHQNEGKAIRLESQNENQNQVEGFENENQTEKRGKNNTSEKFVEPKDVDNLDSYYGQDQISIVDWYKWLKIILEFSIKEIKIHILSPYVSKNKFNNTMIKYMGKLSKSFTLITFEYLQHKRNIYKGYWYRKPSFLLIKRNTPEIEHDIESTYEHLVAENNTSNKGQLKANIISVHLIDN</sequence>
<dbReference type="AlphaFoldDB" id="A0A397JI23"/>
<dbReference type="Proteomes" id="UP000266861">
    <property type="component" value="Unassembled WGS sequence"/>
</dbReference>
<keyword evidence="3" id="KW-1185">Reference proteome</keyword>
<evidence type="ECO:0000313" key="3">
    <source>
        <dbReference type="Proteomes" id="UP000266861"/>
    </source>
</evidence>
<comment type="caution">
    <text evidence="2">The sequence shown here is derived from an EMBL/GenBank/DDBJ whole genome shotgun (WGS) entry which is preliminary data.</text>
</comment>
<feature type="region of interest" description="Disordered" evidence="1">
    <location>
        <begin position="29"/>
        <end position="54"/>
    </location>
</feature>
<proteinExistence type="predicted"/>
<protein>
    <submittedName>
        <fullName evidence="2">Uncharacterized protein</fullName>
    </submittedName>
</protein>